<dbReference type="EMBL" id="LFJN01000036">
    <property type="protein sequence ID" value="KPI35811.1"/>
    <property type="molecule type" value="Genomic_DNA"/>
</dbReference>
<evidence type="ECO:0000313" key="3">
    <source>
        <dbReference type="Proteomes" id="UP000038010"/>
    </source>
</evidence>
<keyword evidence="3" id="KW-1185">Reference proteome</keyword>
<evidence type="ECO:0000259" key="1">
    <source>
        <dbReference type="Pfam" id="PF20248"/>
    </source>
</evidence>
<dbReference type="PANTHER" id="PTHR30619:SF1">
    <property type="entry name" value="RECOMBINATION PROTEIN 2"/>
    <property type="match status" value="1"/>
</dbReference>
<dbReference type="RefSeq" id="XP_017995774.1">
    <property type="nucleotide sequence ID" value="XM_018139897.1"/>
</dbReference>
<feature type="domain" description="DUF6603" evidence="1">
    <location>
        <begin position="1506"/>
        <end position="2039"/>
    </location>
</feature>
<evidence type="ECO:0000313" key="2">
    <source>
        <dbReference type="EMBL" id="KPI35811.1"/>
    </source>
</evidence>
<dbReference type="VEuPathDB" id="FungiDB:AB675_11081"/>
<dbReference type="Pfam" id="PF20248">
    <property type="entry name" value="DUF6603"/>
    <property type="match status" value="1"/>
</dbReference>
<dbReference type="PANTHER" id="PTHR30619">
    <property type="entry name" value="DNA INTERNALIZATION/COMPETENCE PROTEIN COMEC/REC2"/>
    <property type="match status" value="1"/>
</dbReference>
<dbReference type="InterPro" id="IPR046538">
    <property type="entry name" value="DUF6603"/>
</dbReference>
<dbReference type="STRING" id="1664694.A0A0N0NIG6"/>
<protein>
    <recommendedName>
        <fullName evidence="1">DUF6603 domain-containing protein</fullName>
    </recommendedName>
</protein>
<dbReference type="InterPro" id="IPR052159">
    <property type="entry name" value="Competence_DNA_uptake"/>
</dbReference>
<name>A0A0N0NIG6_9EURO</name>
<proteinExistence type="predicted"/>
<dbReference type="Gene3D" id="3.60.15.10">
    <property type="entry name" value="Ribonuclease Z/Hydroxyacylglutathione hydrolase-like"/>
    <property type="match status" value="1"/>
</dbReference>
<dbReference type="SUPFAM" id="SSF56281">
    <property type="entry name" value="Metallo-hydrolase/oxidoreductase"/>
    <property type="match status" value="1"/>
</dbReference>
<comment type="caution">
    <text evidence="2">The sequence shown here is derived from an EMBL/GenBank/DDBJ whole genome shotgun (WGS) entry which is preliminary data.</text>
</comment>
<gene>
    <name evidence="2" type="ORF">AB675_11081</name>
</gene>
<sequence length="2276" mass="245911">MTSQAVYNVDSYHINVEMGDGAIHLLVQRAAASGALLALPRILGAVLIDGGHNRHQGFLNVDATLAHIQAAGYADSQGVAITNTSANFQFDSIVVTHWDQDHWNGIVRLFNVNMAAQINAGTVTVDDVQCSYLKYNSRTGAPETTLYAPYWYGKSGTRMTEQKGFAKAFVQLDTTGPSLTCSFRVVDMAAGVILGIRENFIQVSTQRNASFLGANFFSGDRLPTTTSPTTITSVEKLLSQDVHKKRINKEMRPGMYCVAADRNTIGPLRLGVVNALPTLTNQHSIACMIIWPDGRLSHYFAGDLSYDIEQAIVKWSRVLNPSRNLMSMKSSHHGAATSTPVEILENWDPQTIIISAGNDYGHPRWELMFYIEAQWLKVPRRRPVRRVWPCRYPYYLYVAMPVTIPPTWLASNPRKISPGAFFNDGIGQAKYRNDLTNLYNSITPATGVASPLVEFNDPVTGASGLNRTAQLAWLNQAVADRWDNLSLIRVGAAGAAGAAPGAAAVGAANSVASDQSTIEFLLLQCRSTDLTDGQVSFKTVNDPVFAGHLHTFGSVAPKAQMTTRRTMALRQTLTGPRTTMRLAQPSAKQNLGTVRIMPELYSAGEDVDPDEGSDTDDDAEDTVIGRKVNSRPHTTASKATSIGIETGLGGLPTTGYTFFCSALQEQTSSTTFSLGQGDLNDFITALHWGMLTLSSTPPSETKATTVQILAQDEWSAWFTEALPATNFSVSTTTTSVASFQVTISIPSVKTGVPSLDFDTAAVNNAFDLSTAQALQPNGLLSGYDTLIFGLSPEAKDVDFTLNDLFHFAGQPLPGADLVGALSDVTLTLRPGKDRGDRNAIWFVPSYYYRTVVRLEPHLDTAALTTFNRFLEAHLSGLQVLCATVVAKKTMNYVAHVSGAEVETQPQIFVSADAQLSINKSTLLFTMTMTFSPQTLDFTLEFKSGGVLQDCVDWLVQLLGVDLPCMQWIDKAAAFLDKNLQLRRVYVQIAVTNKGPKVVTCKFDAQVTLSIGGEKTDTDQTKVAIRLTYCYPSGKVGKLTGCIWPAPLPPALPPRLDPLFEPFDQFDPLPDQEGAYTFARTFNLENLYPNGDKLLSIPDQIPHNVCQALLQIDSDGIYFSGLITTPPQTPVDVPTISLNQLGLIASYKFGSTAEPTVQLTFTVQLTPPAKTYWPVALLDGRVMYSKTAAGANWTLAADLQDLNVAALYSFFDSDTQDTAMQMMAKIFISRLDLEYQYSSGKPSSFLFTGILLFGDLELDLTYTYNPPEKRFSAVLGADSKQASTATLGSVIASISDDVTGLPSFVADIAIPSAAGKGGLVSIDYFKSSTAPLGDYVIFIANIDLDVLSFTYVQFFHASWPKGTSPKRLLRVAVQALGHDISMPILGTLPQPFDEMDFIWVQDSSGQAAPGVFPGFTVQEIGAINDELGTLHISDTFRYKNINSQPKPTDVVLKEGKHFIEDPAPSKHALVLRGRETTIRSRSMDIVVREDPPADVPSAPPAMAAATRSFGPLTMSNIGLQYKDSALFVIMDAKMVLGPIEFELLGFGLGIDLSNGMSLTKFPKPEATISGLAIGFNAPPVLISGLFSHISKPGEDMYVGGVAVDFDPYTFLAAGGYGTITPASGTSYHTVFLFADLQGPLIDLEFIELSDVCGGFGYNSAVTLPTASQVFQFPFIGDNMTSKVGGDPLATITNLTDGVWITPRPSSLWLAFGAKVEAFSVLSIDAVVVVEFNPYVTLGIFADAIATVPPSETDGASSQGKLAYVELGITGVVDFQAGSLIVTAQLAPSSFILDPDCHLTGGFALATWFGSEHSGDWVFSLGGYHAAYQKPAHYPDVPRLAINWSLDDCLSITGNAYFAITPKVCMAGGLLQAQLSCGPLGAHYDCWADFLINYKPFNFVGDVGVSVGVSFSLDLLFVTIYIDVEIGASVHLTGLPIQGYVHVDFWVFGFDIHFGPDPGPTLACTLPAFWDLLLQQSKTQQQVMLPGDSQQEQVKPTKLLITPAVDPGHKLTVDSGMATGNGSQTSTDADTWNVRAGTFAFRVVSIFALQTLQVNAQPVVGSTDTKLQSRPMHITKDQTMTSTMTIQIASEQAGEQVKIWGLERVDKSCPVALWGAYDPNQDPLSPNTNTSDLLNGSTQPSIPLLMGTTCIAPPPTLSSDIIPAFSAIDLMSKIVSDVEFPNTTDTASSSWNAAPRKAGAQQWTAVEQAWNVGNGPPARQEAADFVNAWIDLFGWDDVRTSEQGKSGTWRWQDLDPAPPGITLRNLSEVYMAAPCISV</sequence>
<dbReference type="GeneID" id="28731777"/>
<dbReference type="InterPro" id="IPR036866">
    <property type="entry name" value="RibonucZ/Hydroxyglut_hydro"/>
</dbReference>
<dbReference type="Proteomes" id="UP000038010">
    <property type="component" value="Unassembled WGS sequence"/>
</dbReference>
<reference evidence="2 3" key="1">
    <citation type="submission" date="2015-06" db="EMBL/GenBank/DDBJ databases">
        <title>Draft genome of the ant-associated black yeast Phialophora attae CBS 131958.</title>
        <authorList>
            <person name="Moreno L.F."/>
            <person name="Stielow B.J."/>
            <person name="de Hoog S."/>
            <person name="Vicente V.A."/>
            <person name="Weiss V.A."/>
            <person name="de Vries M."/>
            <person name="Cruz L.M."/>
            <person name="Souza E.M."/>
        </authorList>
    </citation>
    <scope>NUCLEOTIDE SEQUENCE [LARGE SCALE GENOMIC DNA]</scope>
    <source>
        <strain evidence="2 3">CBS 131958</strain>
    </source>
</reference>
<organism evidence="2 3">
    <name type="scientific">Cyphellophora attinorum</name>
    <dbReference type="NCBI Taxonomy" id="1664694"/>
    <lineage>
        <taxon>Eukaryota</taxon>
        <taxon>Fungi</taxon>
        <taxon>Dikarya</taxon>
        <taxon>Ascomycota</taxon>
        <taxon>Pezizomycotina</taxon>
        <taxon>Eurotiomycetes</taxon>
        <taxon>Chaetothyriomycetidae</taxon>
        <taxon>Chaetothyriales</taxon>
        <taxon>Cyphellophoraceae</taxon>
        <taxon>Cyphellophora</taxon>
    </lineage>
</organism>
<dbReference type="OrthoDB" id="5352492at2759"/>
<accession>A0A0N0NIG6</accession>